<sequence>MGINMFRLKMCLCCRIYMLCMCIVIVALISLLLGIGGNNGLRKLKDAFHADYCDPKISSCGRPFLVYPAPPPF</sequence>
<dbReference type="Proteomes" id="UP001358586">
    <property type="component" value="Chromosome 2"/>
</dbReference>
<evidence type="ECO:0000313" key="2">
    <source>
        <dbReference type="EMBL" id="KAK5842932.1"/>
    </source>
</evidence>
<keyword evidence="1" id="KW-1133">Transmembrane helix</keyword>
<keyword evidence="3" id="KW-1185">Reference proteome</keyword>
<proteinExistence type="predicted"/>
<gene>
    <name evidence="2" type="ORF">PVK06_005354</name>
</gene>
<name>A0ABR0QVM3_GOSAR</name>
<evidence type="ECO:0000313" key="3">
    <source>
        <dbReference type="Proteomes" id="UP001358586"/>
    </source>
</evidence>
<comment type="caution">
    <text evidence="2">The sequence shown here is derived from an EMBL/GenBank/DDBJ whole genome shotgun (WGS) entry which is preliminary data.</text>
</comment>
<organism evidence="2 3">
    <name type="scientific">Gossypium arboreum</name>
    <name type="common">Tree cotton</name>
    <name type="synonym">Gossypium nanking</name>
    <dbReference type="NCBI Taxonomy" id="29729"/>
    <lineage>
        <taxon>Eukaryota</taxon>
        <taxon>Viridiplantae</taxon>
        <taxon>Streptophyta</taxon>
        <taxon>Embryophyta</taxon>
        <taxon>Tracheophyta</taxon>
        <taxon>Spermatophyta</taxon>
        <taxon>Magnoliopsida</taxon>
        <taxon>eudicotyledons</taxon>
        <taxon>Gunneridae</taxon>
        <taxon>Pentapetalae</taxon>
        <taxon>rosids</taxon>
        <taxon>malvids</taxon>
        <taxon>Malvales</taxon>
        <taxon>Malvaceae</taxon>
        <taxon>Malvoideae</taxon>
        <taxon>Gossypium</taxon>
    </lineage>
</organism>
<dbReference type="PANTHER" id="PTHR36753">
    <property type="entry name" value="TRANSMEMBRANE PROTEIN"/>
    <property type="match status" value="1"/>
</dbReference>
<keyword evidence="1" id="KW-0472">Membrane</keyword>
<dbReference type="PANTHER" id="PTHR36753:SF2">
    <property type="entry name" value="TRANSMEMBRANE PROTEIN"/>
    <property type="match status" value="1"/>
</dbReference>
<feature type="transmembrane region" description="Helical" evidence="1">
    <location>
        <begin position="12"/>
        <end position="35"/>
    </location>
</feature>
<accession>A0ABR0QVM3</accession>
<dbReference type="EMBL" id="JARKNE010000002">
    <property type="protein sequence ID" value="KAK5842932.1"/>
    <property type="molecule type" value="Genomic_DNA"/>
</dbReference>
<keyword evidence="1" id="KW-0812">Transmembrane</keyword>
<reference evidence="2 3" key="1">
    <citation type="submission" date="2023-03" db="EMBL/GenBank/DDBJ databases">
        <title>WGS of Gossypium arboreum.</title>
        <authorList>
            <person name="Yu D."/>
        </authorList>
    </citation>
    <scope>NUCLEOTIDE SEQUENCE [LARGE SCALE GENOMIC DNA]</scope>
    <source>
        <tissue evidence="2">Leaf</tissue>
    </source>
</reference>
<evidence type="ECO:0000256" key="1">
    <source>
        <dbReference type="SAM" id="Phobius"/>
    </source>
</evidence>
<protein>
    <recommendedName>
        <fullName evidence="4">Transmembrane protein</fullName>
    </recommendedName>
</protein>
<evidence type="ECO:0008006" key="4">
    <source>
        <dbReference type="Google" id="ProtNLM"/>
    </source>
</evidence>